<gene>
    <name evidence="3" type="ORF">CLHOM_34580</name>
</gene>
<accession>A0A0L6Z6H3</accession>
<keyword evidence="2" id="KW-0812">Transmembrane</keyword>
<keyword evidence="4" id="KW-1185">Reference proteome</keyword>
<comment type="caution">
    <text evidence="3">The sequence shown here is derived from an EMBL/GenBank/DDBJ whole genome shotgun (WGS) entry which is preliminary data.</text>
</comment>
<reference evidence="4" key="1">
    <citation type="submission" date="2015-08" db="EMBL/GenBank/DDBJ databases">
        <title>Genome sequence of the strict anaerobe Clostridium homopropionicum LuHBu1 (DSM 5847T).</title>
        <authorList>
            <person name="Poehlein A."/>
            <person name="Beck M."/>
            <person name="Schiel-Bengelsdorf B."/>
            <person name="Bengelsdorf F.R."/>
            <person name="Daniel R."/>
            <person name="Duerre P."/>
        </authorList>
    </citation>
    <scope>NUCLEOTIDE SEQUENCE [LARGE SCALE GENOMIC DNA]</scope>
    <source>
        <strain evidence="4">DSM 5847</strain>
    </source>
</reference>
<feature type="transmembrane region" description="Helical" evidence="2">
    <location>
        <begin position="80"/>
        <end position="98"/>
    </location>
</feature>
<evidence type="ECO:0000313" key="4">
    <source>
        <dbReference type="Proteomes" id="UP000037043"/>
    </source>
</evidence>
<evidence type="ECO:0000256" key="2">
    <source>
        <dbReference type="SAM" id="Phobius"/>
    </source>
</evidence>
<dbReference type="EMBL" id="LHUR01000042">
    <property type="protein sequence ID" value="KOA18556.1"/>
    <property type="molecule type" value="Genomic_DNA"/>
</dbReference>
<dbReference type="PATRIC" id="fig|1121318.3.peg.3457"/>
<protein>
    <submittedName>
        <fullName evidence="3">Uncharacterized protein</fullName>
    </submittedName>
</protein>
<name>A0A0L6Z6H3_9CLOT</name>
<keyword evidence="2" id="KW-1133">Transmembrane helix</keyword>
<dbReference type="Proteomes" id="UP000037043">
    <property type="component" value="Unassembled WGS sequence"/>
</dbReference>
<dbReference type="RefSeq" id="WP_052222890.1">
    <property type="nucleotide sequence ID" value="NZ_LHUR01000042.1"/>
</dbReference>
<proteinExistence type="predicted"/>
<evidence type="ECO:0000313" key="3">
    <source>
        <dbReference type="EMBL" id="KOA18556.1"/>
    </source>
</evidence>
<evidence type="ECO:0000256" key="1">
    <source>
        <dbReference type="SAM" id="MobiDB-lite"/>
    </source>
</evidence>
<dbReference type="AlphaFoldDB" id="A0A0L6Z6H3"/>
<feature type="region of interest" description="Disordered" evidence="1">
    <location>
        <begin position="50"/>
        <end position="75"/>
    </location>
</feature>
<sequence>MTTLNNDLEKNEGVFQSYYQPSSLNCPNCPMYTCPYYTASSFSNQAMRSETEGLDEFQASDPDPGYRQRRRRRRRRRRRHFFPIRPFIIRPFFIRPFYPPYMYPYYDYDYDDDNHDDDYDWD</sequence>
<keyword evidence="2" id="KW-0472">Membrane</keyword>
<dbReference type="STRING" id="36844.SAMN04488501_10121"/>
<organism evidence="3 4">
    <name type="scientific">Clostridium homopropionicum DSM 5847</name>
    <dbReference type="NCBI Taxonomy" id="1121318"/>
    <lineage>
        <taxon>Bacteria</taxon>
        <taxon>Bacillati</taxon>
        <taxon>Bacillota</taxon>
        <taxon>Clostridia</taxon>
        <taxon>Eubacteriales</taxon>
        <taxon>Clostridiaceae</taxon>
        <taxon>Clostridium</taxon>
    </lineage>
</organism>